<feature type="chain" id="PRO_5032669519" evidence="2">
    <location>
        <begin position="27"/>
        <end position="502"/>
    </location>
</feature>
<organism evidence="3 4">
    <name type="scientific">Edaphochlamys debaryana</name>
    <dbReference type="NCBI Taxonomy" id="47281"/>
    <lineage>
        <taxon>Eukaryota</taxon>
        <taxon>Viridiplantae</taxon>
        <taxon>Chlorophyta</taxon>
        <taxon>core chlorophytes</taxon>
        <taxon>Chlorophyceae</taxon>
        <taxon>CS clade</taxon>
        <taxon>Chlamydomonadales</taxon>
        <taxon>Chlamydomonadales incertae sedis</taxon>
        <taxon>Edaphochlamys</taxon>
    </lineage>
</organism>
<feature type="compositionally biased region" description="Low complexity" evidence="1">
    <location>
        <begin position="285"/>
        <end position="295"/>
    </location>
</feature>
<dbReference type="Proteomes" id="UP000612055">
    <property type="component" value="Unassembled WGS sequence"/>
</dbReference>
<evidence type="ECO:0000256" key="1">
    <source>
        <dbReference type="SAM" id="MobiDB-lite"/>
    </source>
</evidence>
<dbReference type="PANTHER" id="PTHR24216:SF65">
    <property type="entry name" value="PAXILLIN-LIKE PROTEIN 1"/>
    <property type="match status" value="1"/>
</dbReference>
<feature type="compositionally biased region" description="Pro residues" evidence="1">
    <location>
        <begin position="296"/>
        <end position="310"/>
    </location>
</feature>
<evidence type="ECO:0000256" key="2">
    <source>
        <dbReference type="SAM" id="SignalP"/>
    </source>
</evidence>
<dbReference type="PANTHER" id="PTHR24216">
    <property type="entry name" value="PAXILLIN-RELATED"/>
    <property type="match status" value="1"/>
</dbReference>
<comment type="caution">
    <text evidence="3">The sequence shown here is derived from an EMBL/GenBank/DDBJ whole genome shotgun (WGS) entry which is preliminary data.</text>
</comment>
<name>A0A835XHI5_9CHLO</name>
<sequence>MMSPSRTVLGVALLVALASAPIGTTARRGLEEQKSEVADTVYFGRKLMQGGPTCSFGCAKLATCVTATCNYYNSTHNYVTINMITCKGGTISWFCCRESAPGACSLDSSTCAGTINGNTCNDDTAIGYYISNTSMTETWTEPSPALAPTTAAAAPASPASSQPPSPAAPEPPSPAAPEPPSAQPSPAPSSPPASQPPSAQPSPAPSSPAPAQPPASEPSPAPSSPATPQPAAPQPSPTPSSASAPEPPSSKPASAPSSPAASQPASSQPPSSPAAAPSSQPPASQPAAAPSSSPSSQPPASQPPAPPSSEPPACSTGEAQPGTTVPTFKFTTGSPAASSSPLFTWNPLQTVITDAGSDKWGGYFTITTPSSGQTFTTATTATTIAAGPFGCAGCAKNDPRRGWDVGGVIIQVRAVNATFVTASCSLLIRNNANVTAVVDQGHFYASYTPMPNFNPGQFPTATITGIPGAEGTNTTMTARVGGTKAANSSPIYLACHWGVAAC</sequence>
<gene>
    <name evidence="3" type="ORF">HYH03_016489</name>
</gene>
<feature type="compositionally biased region" description="Polar residues" evidence="1">
    <location>
        <begin position="317"/>
        <end position="341"/>
    </location>
</feature>
<feature type="compositionally biased region" description="Low complexity" evidence="1">
    <location>
        <begin position="251"/>
        <end position="278"/>
    </location>
</feature>
<dbReference type="AlphaFoldDB" id="A0A835XHI5"/>
<proteinExistence type="predicted"/>
<feature type="compositionally biased region" description="Low complexity" evidence="1">
    <location>
        <begin position="142"/>
        <end position="160"/>
    </location>
</feature>
<feature type="signal peptide" evidence="2">
    <location>
        <begin position="1"/>
        <end position="26"/>
    </location>
</feature>
<evidence type="ECO:0000313" key="4">
    <source>
        <dbReference type="Proteomes" id="UP000612055"/>
    </source>
</evidence>
<keyword evidence="4" id="KW-1185">Reference proteome</keyword>
<accession>A0A835XHI5</accession>
<reference evidence="3" key="1">
    <citation type="journal article" date="2020" name="bioRxiv">
        <title>Comparative genomics of Chlamydomonas.</title>
        <authorList>
            <person name="Craig R.J."/>
            <person name="Hasan A.R."/>
            <person name="Ness R.W."/>
            <person name="Keightley P.D."/>
        </authorList>
    </citation>
    <scope>NUCLEOTIDE SEQUENCE</scope>
    <source>
        <strain evidence="3">CCAP 11/70</strain>
    </source>
</reference>
<dbReference type="EMBL" id="JAEHOE010000143">
    <property type="protein sequence ID" value="KAG2484742.1"/>
    <property type="molecule type" value="Genomic_DNA"/>
</dbReference>
<dbReference type="OrthoDB" id="10682562at2759"/>
<feature type="region of interest" description="Disordered" evidence="1">
    <location>
        <begin position="138"/>
        <end position="341"/>
    </location>
</feature>
<keyword evidence="2" id="KW-0732">Signal</keyword>
<evidence type="ECO:0000313" key="3">
    <source>
        <dbReference type="EMBL" id="KAG2484742.1"/>
    </source>
</evidence>
<feature type="compositionally biased region" description="Pro residues" evidence="1">
    <location>
        <begin position="161"/>
        <end position="238"/>
    </location>
</feature>
<protein>
    <submittedName>
        <fullName evidence="3">Uncharacterized protein</fullName>
    </submittedName>
</protein>